<dbReference type="Pfam" id="PF00501">
    <property type="entry name" value="AMP-binding"/>
    <property type="match status" value="1"/>
</dbReference>
<keyword evidence="3" id="KW-0576">Peroxisome</keyword>
<dbReference type="PANTHER" id="PTHR24096">
    <property type="entry name" value="LONG-CHAIN-FATTY-ACID--COA LIGASE"/>
    <property type="match status" value="1"/>
</dbReference>
<evidence type="ECO:0000256" key="3">
    <source>
        <dbReference type="ARBA" id="ARBA00023140"/>
    </source>
</evidence>
<dbReference type="InterPro" id="IPR000873">
    <property type="entry name" value="AMP-dep_synth/lig_dom"/>
</dbReference>
<dbReference type="Gene3D" id="3.30.300.30">
    <property type="match status" value="1"/>
</dbReference>
<sequence length="541" mass="58957">MEEGVVYSPYPDIDYPDNLSFYHYTKRWMLRHSDGIAIIDGERRVTFDAALKGIQRYADGYRSQGLKTGDRVCVHLSNSAEAMMACYGVIAAGGAVVLAKPTLTRGELLYILRTSRASFIVLDAIHAEKVRSISDEVSLKGKFSLGPADGFFPVANFQSVETSLFKPCAISETKSATAVLTYTSGTTGLPKATDISHYALISAMEVMRCLKLFEDKDVLLAWNPITHISGFVFYISSLCYGTLSVVGSNRMPVEGFISTVNAHKVTSMCAFPTAFQKLLVQLESLQVKLPSLKKVFIAGAVATEALIRKALKVFELDSFQNGYGMSEAGGFLAMTPPGQLTREATVGFVAPSCKCKVIDVVTGRAVPAGTDGEILFQGPPLFTRYDGEPQATSSAFDKDSFFRTGDLGSYDSEGRFYVKDRIKDMIKCLDNQIAPAEVENLLLSHAEVAEAVVVGVPHEDYGEAPTAMVVLKEPRHSSPDQVAEELKELVQSQLTEYKHLHGGVIFIEAIPKTDSGKCLRRELRQRALKVSGLCVADGGPY</sequence>
<dbReference type="GO" id="GO:0005777">
    <property type="term" value="C:peroxisome"/>
    <property type="evidence" value="ECO:0007669"/>
    <property type="project" value="UniProtKB-SubCell"/>
</dbReference>
<reference evidence="6" key="1">
    <citation type="submission" date="2018-03" db="EMBL/GenBank/DDBJ databases">
        <title>The relapsing fever spirochete Borrelia turicatae persists in the highly oxidative environment of its soft-bodied tick vector.</title>
        <authorList>
            <person name="Bourret T.J."/>
            <person name="Boyle W.K."/>
            <person name="Valenzuela J.G."/>
            <person name="Oliveira F."/>
            <person name="Lopez J.E."/>
        </authorList>
    </citation>
    <scope>NUCLEOTIDE SEQUENCE</scope>
    <source>
        <strain evidence="6">Kansas strain/isolate</strain>
        <tissue evidence="6">Salivary glands</tissue>
    </source>
</reference>
<dbReference type="InterPro" id="IPR042099">
    <property type="entry name" value="ANL_N_sf"/>
</dbReference>
<dbReference type="InterPro" id="IPR020845">
    <property type="entry name" value="AMP-binding_CS"/>
</dbReference>
<dbReference type="FunFam" id="3.30.300.30:FF:000007">
    <property type="entry name" value="4-coumarate--CoA ligase 2"/>
    <property type="match status" value="1"/>
</dbReference>
<dbReference type="InterPro" id="IPR025110">
    <property type="entry name" value="AMP-bd_C"/>
</dbReference>
<evidence type="ECO:0000313" key="6">
    <source>
        <dbReference type="EMBL" id="MBY07300.1"/>
    </source>
</evidence>
<proteinExistence type="inferred from homology"/>
<dbReference type="PANTHER" id="PTHR24096:SF422">
    <property type="entry name" value="BCDNA.GH02901"/>
    <property type="match status" value="1"/>
</dbReference>
<feature type="domain" description="AMP-binding enzyme C-terminal" evidence="5">
    <location>
        <begin position="437"/>
        <end position="517"/>
    </location>
</feature>
<comment type="subcellular location">
    <subcellularLocation>
        <location evidence="1">Peroxisome</location>
    </subcellularLocation>
</comment>
<feature type="domain" description="AMP-dependent synthetase/ligase" evidence="4">
    <location>
        <begin position="27"/>
        <end position="385"/>
    </location>
</feature>
<name>A0A2R5LCR0_9ACAR</name>
<dbReference type="PROSITE" id="PS00455">
    <property type="entry name" value="AMP_BINDING"/>
    <property type="match status" value="1"/>
</dbReference>
<dbReference type="GO" id="GO:0016405">
    <property type="term" value="F:CoA-ligase activity"/>
    <property type="evidence" value="ECO:0007669"/>
    <property type="project" value="TreeGrafter"/>
</dbReference>
<organism evidence="6">
    <name type="scientific">Ornithodoros turicata</name>
    <dbReference type="NCBI Taxonomy" id="34597"/>
    <lineage>
        <taxon>Eukaryota</taxon>
        <taxon>Metazoa</taxon>
        <taxon>Ecdysozoa</taxon>
        <taxon>Arthropoda</taxon>
        <taxon>Chelicerata</taxon>
        <taxon>Arachnida</taxon>
        <taxon>Acari</taxon>
        <taxon>Parasitiformes</taxon>
        <taxon>Ixodida</taxon>
        <taxon>Ixodoidea</taxon>
        <taxon>Argasidae</taxon>
        <taxon>Ornithodorinae</taxon>
        <taxon>Ornithodoros</taxon>
    </lineage>
</organism>
<evidence type="ECO:0000259" key="5">
    <source>
        <dbReference type="Pfam" id="PF13193"/>
    </source>
</evidence>
<dbReference type="Pfam" id="PF13193">
    <property type="entry name" value="AMP-binding_C"/>
    <property type="match status" value="1"/>
</dbReference>
<evidence type="ECO:0000256" key="1">
    <source>
        <dbReference type="ARBA" id="ARBA00004275"/>
    </source>
</evidence>
<dbReference type="Gene3D" id="3.40.50.12780">
    <property type="entry name" value="N-terminal domain of ligase-like"/>
    <property type="match status" value="1"/>
</dbReference>
<dbReference type="AlphaFoldDB" id="A0A2R5LCR0"/>
<comment type="similarity">
    <text evidence="2">Belongs to the ATP-dependent AMP-binding enzyme family.</text>
</comment>
<dbReference type="SUPFAM" id="SSF56801">
    <property type="entry name" value="Acetyl-CoA synthetase-like"/>
    <property type="match status" value="1"/>
</dbReference>
<evidence type="ECO:0000259" key="4">
    <source>
        <dbReference type="Pfam" id="PF00501"/>
    </source>
</evidence>
<accession>A0A2R5LCR0</accession>
<evidence type="ECO:0000256" key="2">
    <source>
        <dbReference type="ARBA" id="ARBA00006432"/>
    </source>
</evidence>
<protein>
    <submittedName>
        <fullName evidence="6">Putative acyl-coa synthetase</fullName>
    </submittedName>
</protein>
<dbReference type="EMBL" id="GGLE01003174">
    <property type="protein sequence ID" value="MBY07300.1"/>
    <property type="molecule type" value="Transcribed_RNA"/>
</dbReference>
<dbReference type="InterPro" id="IPR045851">
    <property type="entry name" value="AMP-bd_C_sf"/>
</dbReference>